<evidence type="ECO:0000313" key="3">
    <source>
        <dbReference type="Proteomes" id="UP000248482"/>
    </source>
</evidence>
<dbReference type="Proteomes" id="UP000248482">
    <property type="component" value="Unplaced"/>
</dbReference>
<dbReference type="RefSeq" id="XP_022381829.1">
    <property type="nucleotide sequence ID" value="XM_022526121.1"/>
</dbReference>
<dbReference type="GO" id="GO:0005813">
    <property type="term" value="C:centrosome"/>
    <property type="evidence" value="ECO:0007669"/>
    <property type="project" value="TreeGrafter"/>
</dbReference>
<dbReference type="PANTHER" id="PTHR46501:SF2">
    <property type="entry name" value="MYOMEGALIN"/>
    <property type="match status" value="1"/>
</dbReference>
<accession>A0A2Y9LE04</accession>
<evidence type="ECO:0000259" key="2">
    <source>
        <dbReference type="PROSITE" id="PS51316"/>
    </source>
</evidence>
<dbReference type="PANTHER" id="PTHR46501">
    <property type="entry name" value="MYOMEGALIN"/>
    <property type="match status" value="1"/>
</dbReference>
<dbReference type="GO" id="GO:0060090">
    <property type="term" value="F:molecular adaptor activity"/>
    <property type="evidence" value="ECO:0007669"/>
    <property type="project" value="TreeGrafter"/>
</dbReference>
<organism evidence="3 4">
    <name type="scientific">Enhydra lutris kenyoni</name>
    <name type="common">northern sea otter</name>
    <dbReference type="NCBI Taxonomy" id="391180"/>
    <lineage>
        <taxon>Eukaryota</taxon>
        <taxon>Metazoa</taxon>
        <taxon>Chordata</taxon>
        <taxon>Craniata</taxon>
        <taxon>Vertebrata</taxon>
        <taxon>Euteleostomi</taxon>
        <taxon>Mammalia</taxon>
        <taxon>Eutheria</taxon>
        <taxon>Laurasiatheria</taxon>
        <taxon>Carnivora</taxon>
        <taxon>Caniformia</taxon>
        <taxon>Musteloidea</taxon>
        <taxon>Mustelidae</taxon>
        <taxon>Lutrinae</taxon>
        <taxon>Enhydra</taxon>
    </lineage>
</organism>
<dbReference type="InterPro" id="IPR010630">
    <property type="entry name" value="Olduvai_dom"/>
</dbReference>
<feature type="domain" description="Olduvai" evidence="2">
    <location>
        <begin position="172"/>
        <end position="262"/>
    </location>
</feature>
<dbReference type="GO" id="GO:1903358">
    <property type="term" value="P:regulation of Golgi organization"/>
    <property type="evidence" value="ECO:0007669"/>
    <property type="project" value="TreeGrafter"/>
</dbReference>
<feature type="region of interest" description="Disordered" evidence="1">
    <location>
        <begin position="194"/>
        <end position="239"/>
    </location>
</feature>
<dbReference type="AlphaFoldDB" id="A0A2Y9LE04"/>
<name>A0A2Y9LE04_ENHLU</name>
<dbReference type="OrthoDB" id="9665129at2759"/>
<proteinExistence type="predicted"/>
<dbReference type="InterPro" id="IPR052593">
    <property type="entry name" value="MT-associated_AKAP9-binding"/>
</dbReference>
<dbReference type="KEGG" id="elk:111161994"/>
<feature type="compositionally biased region" description="Polar residues" evidence="1">
    <location>
        <begin position="221"/>
        <end position="236"/>
    </location>
</feature>
<dbReference type="GO" id="GO:0007098">
    <property type="term" value="P:centrosome cycle"/>
    <property type="evidence" value="ECO:0007669"/>
    <property type="project" value="TreeGrafter"/>
</dbReference>
<dbReference type="PROSITE" id="PS51316">
    <property type="entry name" value="ODV"/>
    <property type="match status" value="1"/>
</dbReference>
<dbReference type="Pfam" id="PF06758">
    <property type="entry name" value="Olduvai"/>
    <property type="match status" value="1"/>
</dbReference>
<reference evidence="4" key="1">
    <citation type="submission" date="2025-08" db="UniProtKB">
        <authorList>
            <consortium name="RefSeq"/>
        </authorList>
    </citation>
    <scope>IDENTIFICATION</scope>
    <source>
        <tissue evidence="4">Blood</tissue>
    </source>
</reference>
<dbReference type="SMART" id="SM01148">
    <property type="entry name" value="DUF1220"/>
    <property type="match status" value="1"/>
</dbReference>
<keyword evidence="3" id="KW-1185">Reference proteome</keyword>
<evidence type="ECO:0000256" key="1">
    <source>
        <dbReference type="SAM" id="MobiDB-lite"/>
    </source>
</evidence>
<dbReference type="GO" id="GO:0005794">
    <property type="term" value="C:Golgi apparatus"/>
    <property type="evidence" value="ECO:0007669"/>
    <property type="project" value="TreeGrafter"/>
</dbReference>
<sequence>MAESLTTFSDPRTEMSILETNQYLCSQLEKSKQNFRDLMEKFLTSKATAYVLANQLQKYKSEEYKGLIKSVLEEEVQFDGELAEKTRRTARLGKYDPLIQAQARELTHLRQRIQEGKGVCYLFIQHTKSTVKSFKGILRSTDIAHYQGQRFCEQLAHGSQLAENLASKLVTENYNDKKDEDGQEPLAPRLSRELQEEVNEAQEDSLDEQYLTHSSRCDSDQPPSSSAFPSDVQEASSAVEVTKDEIHNLHQHLKEVLLINDCLQEKLEHHFSISDQGNGCTSNLNRQSLESAAQLYNENRGIREESLSLLAHLNRISRGKWSKPTRDGHSQPSCLLPSNNELNELIILSLSFSPRSAGSNGKWHPSLEGVLVLGSFDLTCTNPGSVALNFHRRGGGWDDSKRSLPVRLQASHLAAAHPNQVPRLTRIWLHLRLCPSVGSSDPCKGSFQDKLQCLQ</sequence>
<evidence type="ECO:0000313" key="4">
    <source>
        <dbReference type="RefSeq" id="XP_022381829.1"/>
    </source>
</evidence>
<gene>
    <name evidence="4" type="primary">LOC111161994</name>
</gene>
<dbReference type="GeneID" id="111161994"/>
<dbReference type="GO" id="GO:0090063">
    <property type="term" value="P:positive regulation of microtubule nucleation"/>
    <property type="evidence" value="ECO:0007669"/>
    <property type="project" value="TreeGrafter"/>
</dbReference>
<protein>
    <submittedName>
        <fullName evidence="4">Neuroblastoma breakpoint family member 7</fullName>
    </submittedName>
</protein>
<feature type="compositionally biased region" description="Acidic residues" evidence="1">
    <location>
        <begin position="196"/>
        <end position="207"/>
    </location>
</feature>